<keyword evidence="2" id="KW-0328">Glycosyltransferase</keyword>
<dbReference type="Proteomes" id="UP000177268">
    <property type="component" value="Unassembled WGS sequence"/>
</dbReference>
<dbReference type="PANTHER" id="PTHR43179:SF12">
    <property type="entry name" value="GALACTOFURANOSYLTRANSFERASE GLFT2"/>
    <property type="match status" value="1"/>
</dbReference>
<dbReference type="STRING" id="1798370.A2Z00_01690"/>
<dbReference type="Gene3D" id="3.90.550.10">
    <property type="entry name" value="Spore Coat Polysaccharide Biosynthesis Protein SpsA, Chain A"/>
    <property type="match status" value="1"/>
</dbReference>
<dbReference type="SUPFAM" id="SSF53448">
    <property type="entry name" value="Nucleotide-diphospho-sugar transferases"/>
    <property type="match status" value="1"/>
</dbReference>
<reference evidence="4 5" key="1">
    <citation type="journal article" date="2016" name="Nat. Commun.">
        <title>Thousands of microbial genomes shed light on interconnected biogeochemical processes in an aquifer system.</title>
        <authorList>
            <person name="Anantharaman K."/>
            <person name="Brown C.T."/>
            <person name="Hug L.A."/>
            <person name="Sharon I."/>
            <person name="Castelle C.J."/>
            <person name="Probst A.J."/>
            <person name="Thomas B.C."/>
            <person name="Singh A."/>
            <person name="Wilkins M.J."/>
            <person name="Karaoz U."/>
            <person name="Brodie E.L."/>
            <person name="Williams K.H."/>
            <person name="Hubbard S.S."/>
            <person name="Banfield J.F."/>
        </authorList>
    </citation>
    <scope>NUCLEOTIDE SEQUENCE [LARGE SCALE GENOMIC DNA]</scope>
</reference>
<evidence type="ECO:0000313" key="4">
    <source>
        <dbReference type="EMBL" id="OGG11076.1"/>
    </source>
</evidence>
<sequence length="298" mass="34223">MVKQVSVVIPSYKRKTSLLRLLKSISSGVNSQSEVVIVEQEGQNKEEMRRIGRKLGLTLHYIYLPKPSTTHAMNVGVLSAKGEYVLFLDDDVVVKPGLIANHLKNFKDPKVAATVGRAVTKDQPVEPNRRDTGRINWLGRFSDGYSSTIRQEVDTVIGCNTCWRKDIYKKLGGADEQFTGNALRFESDLSLRAKKMGYKIIFEPKAEVEHLREETGGARKSEGRIQWCFDFFSNETYFFLKHRPKFLLPVFLFTKTEWALRCMFGFGREVSVRSMVTPTLGILDGIRKYIKYFYENRR</sequence>
<comment type="similarity">
    <text evidence="1">Belongs to the glycosyltransferase 2 family.</text>
</comment>
<proteinExistence type="inferred from homology"/>
<dbReference type="GO" id="GO:0016757">
    <property type="term" value="F:glycosyltransferase activity"/>
    <property type="evidence" value="ECO:0007669"/>
    <property type="project" value="UniProtKB-KW"/>
</dbReference>
<name>A0A1F5ZEZ7_9BACT</name>
<dbReference type="PANTHER" id="PTHR43179">
    <property type="entry name" value="RHAMNOSYLTRANSFERASE WBBL"/>
    <property type="match status" value="1"/>
</dbReference>
<protein>
    <submittedName>
        <fullName evidence="4">Uncharacterized protein</fullName>
    </submittedName>
</protein>
<evidence type="ECO:0000256" key="1">
    <source>
        <dbReference type="ARBA" id="ARBA00006739"/>
    </source>
</evidence>
<evidence type="ECO:0000256" key="3">
    <source>
        <dbReference type="ARBA" id="ARBA00022679"/>
    </source>
</evidence>
<comment type="caution">
    <text evidence="4">The sequence shown here is derived from an EMBL/GenBank/DDBJ whole genome shotgun (WGS) entry which is preliminary data.</text>
</comment>
<organism evidence="4 5">
    <name type="scientific">Candidatus Gottesmanbacteria bacterium RBG_13_45_10</name>
    <dbReference type="NCBI Taxonomy" id="1798370"/>
    <lineage>
        <taxon>Bacteria</taxon>
        <taxon>Candidatus Gottesmaniibacteriota</taxon>
    </lineage>
</organism>
<dbReference type="Pfam" id="PF13641">
    <property type="entry name" value="Glyco_tranf_2_3"/>
    <property type="match status" value="1"/>
</dbReference>
<dbReference type="InterPro" id="IPR029044">
    <property type="entry name" value="Nucleotide-diphossugar_trans"/>
</dbReference>
<dbReference type="EMBL" id="MFIZ01000037">
    <property type="protein sequence ID" value="OGG11076.1"/>
    <property type="molecule type" value="Genomic_DNA"/>
</dbReference>
<accession>A0A1F5ZEZ7</accession>
<keyword evidence="3" id="KW-0808">Transferase</keyword>
<evidence type="ECO:0000256" key="2">
    <source>
        <dbReference type="ARBA" id="ARBA00022676"/>
    </source>
</evidence>
<evidence type="ECO:0000313" key="5">
    <source>
        <dbReference type="Proteomes" id="UP000177268"/>
    </source>
</evidence>
<dbReference type="AlphaFoldDB" id="A0A1F5ZEZ7"/>
<gene>
    <name evidence="4" type="ORF">A2Z00_01690</name>
</gene>